<dbReference type="GO" id="GO:0004803">
    <property type="term" value="F:transposase activity"/>
    <property type="evidence" value="ECO:0007669"/>
    <property type="project" value="InterPro"/>
</dbReference>
<evidence type="ECO:0000313" key="3">
    <source>
        <dbReference type="Proteomes" id="UP000755667"/>
    </source>
</evidence>
<dbReference type="PANTHER" id="PTHR37936">
    <property type="entry name" value="TRANSPOSASE INSC FOR INSERTION ELEMENT IS2A-RELATED"/>
    <property type="match status" value="1"/>
</dbReference>
<dbReference type="GO" id="GO:0043565">
    <property type="term" value="F:sequence-specific DNA binding"/>
    <property type="evidence" value="ECO:0007669"/>
    <property type="project" value="InterPro"/>
</dbReference>
<dbReference type="Proteomes" id="UP000809440">
    <property type="component" value="Unassembled WGS sequence"/>
</dbReference>
<dbReference type="EMBL" id="JAFBXF010000021">
    <property type="protein sequence ID" value="MBM2419586.1"/>
    <property type="molecule type" value="Genomic_DNA"/>
</dbReference>
<name>A0A9Q2S1W1_9RHOB</name>
<dbReference type="RefSeq" id="WP_138487707.1">
    <property type="nucleotide sequence ID" value="NZ_JAFBWU010000021.1"/>
</dbReference>
<evidence type="ECO:0000313" key="4">
    <source>
        <dbReference type="Proteomes" id="UP000809440"/>
    </source>
</evidence>
<dbReference type="Pfam" id="PF01527">
    <property type="entry name" value="HTH_Tnp_1"/>
    <property type="match status" value="1"/>
</dbReference>
<dbReference type="EMBL" id="JAFBXE010000021">
    <property type="protein sequence ID" value="MBM2414915.1"/>
    <property type="molecule type" value="Genomic_DNA"/>
</dbReference>
<evidence type="ECO:0000313" key="2">
    <source>
        <dbReference type="EMBL" id="MBM2419586.1"/>
    </source>
</evidence>
<evidence type="ECO:0000313" key="1">
    <source>
        <dbReference type="EMBL" id="MBM2414915.1"/>
    </source>
</evidence>
<organism evidence="1 3">
    <name type="scientific">Marivita cryptomonadis</name>
    <dbReference type="NCBI Taxonomy" id="505252"/>
    <lineage>
        <taxon>Bacteria</taxon>
        <taxon>Pseudomonadati</taxon>
        <taxon>Pseudomonadota</taxon>
        <taxon>Alphaproteobacteria</taxon>
        <taxon>Rhodobacterales</taxon>
        <taxon>Roseobacteraceae</taxon>
        <taxon>Marivita</taxon>
    </lineage>
</organism>
<comment type="caution">
    <text evidence="1">The sequence shown here is derived from an EMBL/GenBank/DDBJ whole genome shotgun (WGS) entry which is preliminary data.</text>
</comment>
<proteinExistence type="predicted"/>
<dbReference type="InterPro" id="IPR010921">
    <property type="entry name" value="Trp_repressor/repl_initiator"/>
</dbReference>
<dbReference type="SUPFAM" id="SSF48295">
    <property type="entry name" value="TrpR-like"/>
    <property type="match status" value="1"/>
</dbReference>
<protein>
    <submittedName>
        <fullName evidence="1">Transposase</fullName>
    </submittedName>
</protein>
<dbReference type="GO" id="GO:0006313">
    <property type="term" value="P:DNA transposition"/>
    <property type="evidence" value="ECO:0007669"/>
    <property type="project" value="InterPro"/>
</dbReference>
<gene>
    <name evidence="1" type="ORF">JQX41_21630</name>
    <name evidence="2" type="ORF">JQX48_21650</name>
</gene>
<accession>A0A9Q2S1W1</accession>
<keyword evidence="4" id="KW-1185">Reference proteome</keyword>
<dbReference type="PANTHER" id="PTHR37936:SF3">
    <property type="entry name" value="TRANSPOSASE INSC FOR INSERTION ELEMENT IS2A-RELATED"/>
    <property type="match status" value="1"/>
</dbReference>
<sequence>MGATSEFLTPVPRRSDGKREWPLDLKARVVAETLIAGETVKGVAGRYDLIPSTVSDWRRMARQGKLVLPNLDGMGFVPVEIEEAAVPAEAPVGAGRSGTLDIVKGDVVIRLEASTPAGRIAEIVMAL</sequence>
<dbReference type="InterPro" id="IPR002514">
    <property type="entry name" value="Transposase_8"/>
</dbReference>
<dbReference type="Proteomes" id="UP000755667">
    <property type="component" value="Unassembled WGS sequence"/>
</dbReference>
<reference evidence="1 4" key="1">
    <citation type="submission" date="2021-01" db="EMBL/GenBank/DDBJ databases">
        <title>Diatom-associated Roseobacters Show Island Model of Population Structure.</title>
        <authorList>
            <person name="Qu L."/>
            <person name="Feng X."/>
            <person name="Chen Y."/>
            <person name="Li L."/>
            <person name="Wang X."/>
            <person name="Hu Z."/>
            <person name="Wang H."/>
            <person name="Luo H."/>
        </authorList>
    </citation>
    <scope>NUCLEOTIDE SEQUENCE</scope>
    <source>
        <strain evidence="2 4">CC28-63</strain>
        <strain evidence="1">CC28-69</strain>
    </source>
</reference>
<dbReference type="AlphaFoldDB" id="A0A9Q2S1W1"/>